<keyword evidence="9" id="KW-1185">Reference proteome</keyword>
<evidence type="ECO:0000313" key="8">
    <source>
        <dbReference type="EMBL" id="GAV67219.1"/>
    </source>
</evidence>
<dbReference type="EMBL" id="BDDD01000529">
    <property type="protein sequence ID" value="GAV67219.1"/>
    <property type="molecule type" value="Genomic_DNA"/>
</dbReference>
<dbReference type="PANTHER" id="PTHR10880:SF44">
    <property type="entry name" value="PROTEIN MRG2"/>
    <property type="match status" value="1"/>
</dbReference>
<evidence type="ECO:0000256" key="2">
    <source>
        <dbReference type="ARBA" id="ARBA00022853"/>
    </source>
</evidence>
<dbReference type="Pfam" id="PF05712">
    <property type="entry name" value="MRG"/>
    <property type="match status" value="1"/>
</dbReference>
<dbReference type="InterPro" id="IPR008676">
    <property type="entry name" value="MRG"/>
</dbReference>
<evidence type="ECO:0000256" key="3">
    <source>
        <dbReference type="ARBA" id="ARBA00023015"/>
    </source>
</evidence>
<comment type="caution">
    <text evidence="8">The sequence shown here is derived from an EMBL/GenBank/DDBJ whole genome shotgun (WGS) entry which is preliminary data.</text>
</comment>
<feature type="region of interest" description="Disordered" evidence="6">
    <location>
        <begin position="28"/>
        <end position="56"/>
    </location>
</feature>
<dbReference type="GO" id="GO:0005634">
    <property type="term" value="C:nucleus"/>
    <property type="evidence" value="ECO:0007669"/>
    <property type="project" value="UniProtKB-SubCell"/>
</dbReference>
<evidence type="ECO:0000259" key="7">
    <source>
        <dbReference type="Pfam" id="PF05712"/>
    </source>
</evidence>
<dbReference type="OrthoDB" id="124855at2759"/>
<protein>
    <submittedName>
        <fullName evidence="8">MRG domain-containing protein</fullName>
    </submittedName>
</protein>
<dbReference type="GO" id="GO:0048586">
    <property type="term" value="P:regulation of long-day photoperiodism, flowering"/>
    <property type="evidence" value="ECO:0007669"/>
    <property type="project" value="UniProtKB-ARBA"/>
</dbReference>
<keyword evidence="4" id="KW-0804">Transcription</keyword>
<accession>A0A1Q3BH44</accession>
<keyword evidence="5" id="KW-0539">Nucleus</keyword>
<evidence type="ECO:0000256" key="4">
    <source>
        <dbReference type="ARBA" id="ARBA00023163"/>
    </source>
</evidence>
<keyword evidence="3" id="KW-0805">Transcription regulation</keyword>
<proteinExistence type="predicted"/>
<dbReference type="Gene3D" id="1.10.274.30">
    <property type="entry name" value="MRG domain"/>
    <property type="match status" value="1"/>
</dbReference>
<dbReference type="GO" id="GO:0000123">
    <property type="term" value="C:histone acetyltransferase complex"/>
    <property type="evidence" value="ECO:0007669"/>
    <property type="project" value="TreeGrafter"/>
</dbReference>
<dbReference type="InterPro" id="IPR026541">
    <property type="entry name" value="MRG_dom"/>
</dbReference>
<keyword evidence="2" id="KW-0156">Chromatin regulator</keyword>
<comment type="subcellular location">
    <subcellularLocation>
        <location evidence="1">Nucleus</location>
    </subcellularLocation>
</comment>
<dbReference type="FunFam" id="1.10.274.30:FF:000005">
    <property type="entry name" value="Chromatin modification-related protein EAF3"/>
    <property type="match status" value="1"/>
</dbReference>
<dbReference type="PANTHER" id="PTHR10880">
    <property type="entry name" value="MORTALITY FACTOR 4-LIKE PROTEIN"/>
    <property type="match status" value="1"/>
</dbReference>
<dbReference type="STRING" id="3775.A0A1Q3BH44"/>
<sequence length="231" mass="26477">MDRLFKHNEENPQKITVNKMQVAEINAKTRHASQIKSKASDVASGKKRKNDSLIKDKDAVPSEKLLNLQIPPTLKKQLVDDCEFITLLGKHVKLPRSPNVDSILQMFGEDRLKKGLMLDDSVREILKGLGCYFDKALPVMLLYQNERKQYEDAIKNDISPSSVYGAEHLLRLFVKLPELLGYVNIEEETVTLLQQTFVDFLKFLQKNQSQLFLSTYHVTEDTDTSTNEHDD</sequence>
<feature type="domain" description="MRG" evidence="7">
    <location>
        <begin position="46"/>
        <end position="216"/>
    </location>
</feature>
<dbReference type="GO" id="GO:0006325">
    <property type="term" value="P:chromatin organization"/>
    <property type="evidence" value="ECO:0007669"/>
    <property type="project" value="UniProtKB-KW"/>
</dbReference>
<dbReference type="Proteomes" id="UP000187406">
    <property type="component" value="Unassembled WGS sequence"/>
</dbReference>
<dbReference type="AlphaFoldDB" id="A0A1Q3BH44"/>
<dbReference type="PROSITE" id="PS51640">
    <property type="entry name" value="MRG"/>
    <property type="match status" value="1"/>
</dbReference>
<evidence type="ECO:0000256" key="1">
    <source>
        <dbReference type="ARBA" id="ARBA00004123"/>
    </source>
</evidence>
<dbReference type="GO" id="GO:1990841">
    <property type="term" value="F:promoter-specific chromatin binding"/>
    <property type="evidence" value="ECO:0007669"/>
    <property type="project" value="UniProtKB-ARBA"/>
</dbReference>
<dbReference type="InterPro" id="IPR038217">
    <property type="entry name" value="MRG_C_sf"/>
</dbReference>
<gene>
    <name evidence="8" type="ORF">CFOL_v3_10727</name>
</gene>
<dbReference type="InParanoid" id="A0A1Q3BH44"/>
<organism evidence="8 9">
    <name type="scientific">Cephalotus follicularis</name>
    <name type="common">Albany pitcher plant</name>
    <dbReference type="NCBI Taxonomy" id="3775"/>
    <lineage>
        <taxon>Eukaryota</taxon>
        <taxon>Viridiplantae</taxon>
        <taxon>Streptophyta</taxon>
        <taxon>Embryophyta</taxon>
        <taxon>Tracheophyta</taxon>
        <taxon>Spermatophyta</taxon>
        <taxon>Magnoliopsida</taxon>
        <taxon>eudicotyledons</taxon>
        <taxon>Gunneridae</taxon>
        <taxon>Pentapetalae</taxon>
        <taxon>rosids</taxon>
        <taxon>fabids</taxon>
        <taxon>Oxalidales</taxon>
        <taxon>Cephalotaceae</taxon>
        <taxon>Cephalotus</taxon>
    </lineage>
</organism>
<evidence type="ECO:0000256" key="6">
    <source>
        <dbReference type="SAM" id="MobiDB-lite"/>
    </source>
</evidence>
<reference evidence="9" key="1">
    <citation type="submission" date="2016-04" db="EMBL/GenBank/DDBJ databases">
        <title>Cephalotus genome sequencing.</title>
        <authorList>
            <person name="Fukushima K."/>
            <person name="Hasebe M."/>
            <person name="Fang X."/>
        </authorList>
    </citation>
    <scope>NUCLEOTIDE SEQUENCE [LARGE SCALE GENOMIC DNA]</scope>
    <source>
        <strain evidence="9">cv. St1</strain>
    </source>
</reference>
<evidence type="ECO:0000313" key="9">
    <source>
        <dbReference type="Proteomes" id="UP000187406"/>
    </source>
</evidence>
<name>A0A1Q3BH44_CEPFO</name>
<dbReference type="GO" id="GO:0006355">
    <property type="term" value="P:regulation of DNA-templated transcription"/>
    <property type="evidence" value="ECO:0007669"/>
    <property type="project" value="InterPro"/>
</dbReference>
<evidence type="ECO:0000256" key="5">
    <source>
        <dbReference type="ARBA" id="ARBA00023242"/>
    </source>
</evidence>